<evidence type="ECO:0000313" key="2">
    <source>
        <dbReference type="EMBL" id="NIH52351.1"/>
    </source>
</evidence>
<proteinExistence type="predicted"/>
<dbReference type="RefSeq" id="WP_167146776.1">
    <property type="nucleotide sequence ID" value="NZ_JAAMOX010000001.1"/>
</dbReference>
<evidence type="ECO:0000313" key="3">
    <source>
        <dbReference type="Proteomes" id="UP000541033"/>
    </source>
</evidence>
<dbReference type="AlphaFoldDB" id="A0A7X5QYK1"/>
<sequence length="350" mass="36552">MAHQAPTLNDLVDDAIFLSAEYQSTVQQRWGSSDWRVDTTVPEFVFFGSNKQSFRPHLIGSVAAAGQPWRWGWDRTFLFPASMLATAKGVRTQGKIFGISALNSRDAAASTASDQALRNTLAAKTLSGQYIHVVATAAHGTSLWMLLDSSGVELAEPTTDSITLALGHGIATTTVTDATRALNAYAKRRGVAITWPQPSIAELRASNGTVVVALDDHGHIRSVVTAAPIERVEAQHQGTTPPTGPARAENLGQPSSAAADAAASSVQNVSRSEAPAPQPSTVESPAAAPSQAGASPTRPANPPAAEAARQPRSMPTLSHLAPAQPVIQPGSASASEEARGKGFFGRLFGK</sequence>
<evidence type="ECO:0000256" key="1">
    <source>
        <dbReference type="SAM" id="MobiDB-lite"/>
    </source>
</evidence>
<protein>
    <submittedName>
        <fullName evidence="2">Uncharacterized protein</fullName>
    </submittedName>
</protein>
<keyword evidence="3" id="KW-1185">Reference proteome</keyword>
<comment type="caution">
    <text evidence="2">The sequence shown here is derived from an EMBL/GenBank/DDBJ whole genome shotgun (WGS) entry which is preliminary data.</text>
</comment>
<reference evidence="2 3" key="1">
    <citation type="submission" date="2020-02" db="EMBL/GenBank/DDBJ databases">
        <title>Sequencing the genomes of 1000 actinobacteria strains.</title>
        <authorList>
            <person name="Klenk H.-P."/>
        </authorList>
    </citation>
    <scope>NUCLEOTIDE SEQUENCE [LARGE SCALE GENOMIC DNA]</scope>
    <source>
        <strain evidence="2 3">DSM 27960</strain>
    </source>
</reference>
<feature type="region of interest" description="Disordered" evidence="1">
    <location>
        <begin position="231"/>
        <end position="350"/>
    </location>
</feature>
<name>A0A7X5QYK1_9MICO</name>
<dbReference type="EMBL" id="JAAMOX010000001">
    <property type="protein sequence ID" value="NIH52351.1"/>
    <property type="molecule type" value="Genomic_DNA"/>
</dbReference>
<accession>A0A7X5QYK1</accession>
<dbReference type="InterPro" id="IPR049249">
    <property type="entry name" value="DUF6882"/>
</dbReference>
<feature type="compositionally biased region" description="Low complexity" evidence="1">
    <location>
        <begin position="255"/>
        <end position="265"/>
    </location>
</feature>
<organism evidence="2 3">
    <name type="scientific">Lysinibacter cavernae</name>
    <dbReference type="NCBI Taxonomy" id="1640652"/>
    <lineage>
        <taxon>Bacteria</taxon>
        <taxon>Bacillati</taxon>
        <taxon>Actinomycetota</taxon>
        <taxon>Actinomycetes</taxon>
        <taxon>Micrococcales</taxon>
        <taxon>Microbacteriaceae</taxon>
        <taxon>Lysinibacter</taxon>
    </lineage>
</organism>
<dbReference type="Pfam" id="PF21813">
    <property type="entry name" value="DUF6882"/>
    <property type="match status" value="1"/>
</dbReference>
<feature type="compositionally biased region" description="Low complexity" evidence="1">
    <location>
        <begin position="284"/>
        <end position="312"/>
    </location>
</feature>
<dbReference type="Proteomes" id="UP000541033">
    <property type="component" value="Unassembled WGS sequence"/>
</dbReference>
<gene>
    <name evidence="2" type="ORF">FHX76_000219</name>
</gene>